<dbReference type="Pfam" id="PF13490">
    <property type="entry name" value="zf-HC2"/>
    <property type="match status" value="1"/>
</dbReference>
<accession>A0A6J4QZM3</accession>
<name>A0A6J4QZM3_9ACTN</name>
<gene>
    <name evidence="3" type="ORF">AVDCRST_MAG37-2767</name>
</gene>
<protein>
    <recommendedName>
        <fullName evidence="2">Putative zinc-finger domain-containing protein</fullName>
    </recommendedName>
</protein>
<dbReference type="EMBL" id="CADCVD010000139">
    <property type="protein sequence ID" value="CAA9454491.1"/>
    <property type="molecule type" value="Genomic_DNA"/>
</dbReference>
<evidence type="ECO:0000313" key="3">
    <source>
        <dbReference type="EMBL" id="CAA9454491.1"/>
    </source>
</evidence>
<feature type="domain" description="Putative zinc-finger" evidence="2">
    <location>
        <begin position="3"/>
        <end position="28"/>
    </location>
</feature>
<sequence>MNIEELLPAYAAGELSEEESERVEAALVESQRLREELSRYERLFVLLSAAAAEEVRVPADLRMRIILQITLSAYLDAAADLLGGILGAYGRALIYFLRLA</sequence>
<dbReference type="AlphaFoldDB" id="A0A6J4QZM3"/>
<keyword evidence="1" id="KW-0175">Coiled coil</keyword>
<proteinExistence type="predicted"/>
<dbReference type="Gene3D" id="1.10.10.1320">
    <property type="entry name" value="Anti-sigma factor, zinc-finger domain"/>
    <property type="match status" value="1"/>
</dbReference>
<reference evidence="3" key="1">
    <citation type="submission" date="2020-02" db="EMBL/GenBank/DDBJ databases">
        <authorList>
            <person name="Meier V. D."/>
        </authorList>
    </citation>
    <scope>NUCLEOTIDE SEQUENCE</scope>
    <source>
        <strain evidence="3">AVDCRST_MAG37</strain>
    </source>
</reference>
<feature type="coiled-coil region" evidence="1">
    <location>
        <begin position="16"/>
        <end position="43"/>
    </location>
</feature>
<evidence type="ECO:0000256" key="1">
    <source>
        <dbReference type="SAM" id="Coils"/>
    </source>
</evidence>
<dbReference type="InterPro" id="IPR027383">
    <property type="entry name" value="Znf_put"/>
</dbReference>
<organism evidence="3">
    <name type="scientific">uncultured Rubrobacteraceae bacterium</name>
    <dbReference type="NCBI Taxonomy" id="349277"/>
    <lineage>
        <taxon>Bacteria</taxon>
        <taxon>Bacillati</taxon>
        <taxon>Actinomycetota</taxon>
        <taxon>Rubrobacteria</taxon>
        <taxon>Rubrobacterales</taxon>
        <taxon>Rubrobacteraceae</taxon>
        <taxon>environmental samples</taxon>
    </lineage>
</organism>
<dbReference type="InterPro" id="IPR041916">
    <property type="entry name" value="Anti_sigma_zinc_sf"/>
</dbReference>
<evidence type="ECO:0000259" key="2">
    <source>
        <dbReference type="Pfam" id="PF13490"/>
    </source>
</evidence>